<dbReference type="EMBL" id="PPTF01000019">
    <property type="protein sequence ID" value="POA99666.1"/>
    <property type="molecule type" value="Genomic_DNA"/>
</dbReference>
<dbReference type="Proteomes" id="UP000236416">
    <property type="component" value="Unassembled WGS sequence"/>
</dbReference>
<dbReference type="PANTHER" id="PTHR37326">
    <property type="entry name" value="BLL3975 PROTEIN"/>
    <property type="match status" value="1"/>
</dbReference>
<reference evidence="6 7" key="1">
    <citation type="submission" date="2018-01" db="EMBL/GenBank/DDBJ databases">
        <title>Genomic Sequence of Chromobacterium MWU13-2610 from wild cranberry bogs within the Cape Cod National Seashore.</title>
        <authorList>
            <person name="O'Hara-Hanley K."/>
            <person name="Soby S."/>
            <person name="Harrison A."/>
        </authorList>
    </citation>
    <scope>NUCLEOTIDE SEQUENCE [LARGE SCALE GENOMIC DNA]</scope>
    <source>
        <strain evidence="6 7">MWU13-2610</strain>
    </source>
</reference>
<proteinExistence type="predicted"/>
<evidence type="ECO:0000259" key="5">
    <source>
        <dbReference type="Pfam" id="PF24827"/>
    </source>
</evidence>
<protein>
    <submittedName>
        <fullName evidence="6">Succinylglutamate desuccinylase</fullName>
    </submittedName>
</protein>
<dbReference type="RefSeq" id="WP_103318397.1">
    <property type="nucleotide sequence ID" value="NZ_PPTF01000019.1"/>
</dbReference>
<dbReference type="GO" id="GO:0046872">
    <property type="term" value="F:metal ion binding"/>
    <property type="evidence" value="ECO:0007669"/>
    <property type="project" value="UniProtKB-KW"/>
</dbReference>
<evidence type="ECO:0000256" key="4">
    <source>
        <dbReference type="ARBA" id="ARBA00022833"/>
    </source>
</evidence>
<dbReference type="SUPFAM" id="SSF53187">
    <property type="entry name" value="Zn-dependent exopeptidases"/>
    <property type="match status" value="1"/>
</dbReference>
<dbReference type="InterPro" id="IPR053138">
    <property type="entry name" value="N-alpha-Ac-DABA_deacetylase"/>
</dbReference>
<dbReference type="Gene3D" id="3.40.630.10">
    <property type="entry name" value="Zn peptidases"/>
    <property type="match status" value="1"/>
</dbReference>
<feature type="domain" description="Succinylglutamate desuccinylase/Aspartoacylase catalytic" evidence="5">
    <location>
        <begin position="19"/>
        <end position="117"/>
    </location>
</feature>
<accession>A0A2K4MRF6</accession>
<keyword evidence="7" id="KW-1185">Reference proteome</keyword>
<evidence type="ECO:0000256" key="1">
    <source>
        <dbReference type="ARBA" id="ARBA00001947"/>
    </source>
</evidence>
<keyword evidence="3" id="KW-0378">Hydrolase</keyword>
<comment type="cofactor">
    <cofactor evidence="1">
        <name>Zn(2+)</name>
        <dbReference type="ChEBI" id="CHEBI:29105"/>
    </cofactor>
</comment>
<keyword evidence="2" id="KW-0479">Metal-binding</keyword>
<dbReference type="AlphaFoldDB" id="A0A2K4MRF6"/>
<sequence length="322" mass="35203">MNPAWPSSFSSHRYQALTDGPRLIVTGAVHGNEVCGAIAIRRLMAELEQGARSLVRGMLTLVPVANPLAYRLGQRGGERNLNRNLAPQPSPQDYEDHVANWLCPLLAEHEALLDLHSFQSPGQPFVFLGPPDNAGTLEPFSHAAKEEALARCLGVSRAMDGWLSTYALGVERRQSAALGDARQHALNSDVRYGVGTTEYMRSQGGWALTLECGQHDDPAAPEVAYRAILNTLAHLGMIRSPAPARQTLQGLSLYEVVDKQHDADRFVRNWASFDPVRRGETIAVRADGKALLAPDDGCIVFPSPGVPPGQEWFYLARPSARW</sequence>
<dbReference type="InterPro" id="IPR055438">
    <property type="entry name" value="AstE_AspA_cat"/>
</dbReference>
<evidence type="ECO:0000256" key="3">
    <source>
        <dbReference type="ARBA" id="ARBA00022801"/>
    </source>
</evidence>
<comment type="caution">
    <text evidence="6">The sequence shown here is derived from an EMBL/GenBank/DDBJ whole genome shotgun (WGS) entry which is preliminary data.</text>
</comment>
<gene>
    <name evidence="6" type="ORF">C2134_06215</name>
</gene>
<organism evidence="6 7">
    <name type="scientific">Chromobacterium sinusclupearum</name>
    <dbReference type="NCBI Taxonomy" id="2077146"/>
    <lineage>
        <taxon>Bacteria</taxon>
        <taxon>Pseudomonadati</taxon>
        <taxon>Pseudomonadota</taxon>
        <taxon>Betaproteobacteria</taxon>
        <taxon>Neisseriales</taxon>
        <taxon>Chromobacteriaceae</taxon>
        <taxon>Chromobacterium</taxon>
    </lineage>
</organism>
<keyword evidence="4" id="KW-0862">Zinc</keyword>
<evidence type="ECO:0000313" key="7">
    <source>
        <dbReference type="Proteomes" id="UP000236416"/>
    </source>
</evidence>
<name>A0A2K4MRF6_9NEIS</name>
<dbReference type="Pfam" id="PF24827">
    <property type="entry name" value="AstE_AspA_cat"/>
    <property type="match status" value="1"/>
</dbReference>
<evidence type="ECO:0000256" key="2">
    <source>
        <dbReference type="ARBA" id="ARBA00022723"/>
    </source>
</evidence>
<dbReference type="GO" id="GO:0016788">
    <property type="term" value="F:hydrolase activity, acting on ester bonds"/>
    <property type="evidence" value="ECO:0007669"/>
    <property type="project" value="InterPro"/>
</dbReference>
<evidence type="ECO:0000313" key="6">
    <source>
        <dbReference type="EMBL" id="POA99666.1"/>
    </source>
</evidence>
<dbReference type="PANTHER" id="PTHR37326:SF1">
    <property type="entry name" value="BLL3975 PROTEIN"/>
    <property type="match status" value="1"/>
</dbReference>